<organism evidence="1 2">
    <name type="scientific">Racocetra fulgida</name>
    <dbReference type="NCBI Taxonomy" id="60492"/>
    <lineage>
        <taxon>Eukaryota</taxon>
        <taxon>Fungi</taxon>
        <taxon>Fungi incertae sedis</taxon>
        <taxon>Mucoromycota</taxon>
        <taxon>Glomeromycotina</taxon>
        <taxon>Glomeromycetes</taxon>
        <taxon>Diversisporales</taxon>
        <taxon>Gigasporaceae</taxon>
        <taxon>Racocetra</taxon>
    </lineage>
</organism>
<sequence>MPARKLFHKTLATMLRPLRSLSNTGIHLYINDNIKWFYPYLALIISDWPEASLMCTIYGTPNSLRSCHFCLVDRNFLNNIHLEKENIIIHNENMTKDGLRQAEYQALMKTILFALDELIPEKKLNKSLCDLYSLWIDMYMWSCQTKYTKLDLNKFEASNLAEYLYVTRIKVSIKAQ</sequence>
<dbReference type="Proteomes" id="UP000789396">
    <property type="component" value="Unassembled WGS sequence"/>
</dbReference>
<name>A0A9N9CBM6_9GLOM</name>
<gene>
    <name evidence="1" type="ORF">RFULGI_LOCUS6478</name>
</gene>
<evidence type="ECO:0000313" key="2">
    <source>
        <dbReference type="Proteomes" id="UP000789396"/>
    </source>
</evidence>
<comment type="caution">
    <text evidence="1">The sequence shown here is derived from an EMBL/GenBank/DDBJ whole genome shotgun (WGS) entry which is preliminary data.</text>
</comment>
<accession>A0A9N9CBM6</accession>
<protein>
    <submittedName>
        <fullName evidence="1">15777_t:CDS:1</fullName>
    </submittedName>
</protein>
<dbReference type="InterPro" id="IPR041078">
    <property type="entry name" value="Plavaka"/>
</dbReference>
<evidence type="ECO:0000313" key="1">
    <source>
        <dbReference type="EMBL" id="CAG8597600.1"/>
    </source>
</evidence>
<dbReference type="Pfam" id="PF18759">
    <property type="entry name" value="Plavaka"/>
    <property type="match status" value="1"/>
</dbReference>
<proteinExistence type="predicted"/>
<dbReference type="AlphaFoldDB" id="A0A9N9CBM6"/>
<keyword evidence="2" id="KW-1185">Reference proteome</keyword>
<reference evidence="1" key="1">
    <citation type="submission" date="2021-06" db="EMBL/GenBank/DDBJ databases">
        <authorList>
            <person name="Kallberg Y."/>
            <person name="Tangrot J."/>
            <person name="Rosling A."/>
        </authorList>
    </citation>
    <scope>NUCLEOTIDE SEQUENCE</scope>
    <source>
        <strain evidence="1">IN212</strain>
    </source>
</reference>
<dbReference type="EMBL" id="CAJVPZ010008394">
    <property type="protein sequence ID" value="CAG8597600.1"/>
    <property type="molecule type" value="Genomic_DNA"/>
</dbReference>
<dbReference type="OrthoDB" id="2429737at2759"/>